<dbReference type="OrthoDB" id="975794at2"/>
<keyword evidence="3" id="KW-1185">Reference proteome</keyword>
<organism evidence="2 3">
    <name type="scientific">Pseudoalteromonas porphyrae</name>
    <dbReference type="NCBI Taxonomy" id="187330"/>
    <lineage>
        <taxon>Bacteria</taxon>
        <taxon>Pseudomonadati</taxon>
        <taxon>Pseudomonadota</taxon>
        <taxon>Gammaproteobacteria</taxon>
        <taxon>Alteromonadales</taxon>
        <taxon>Pseudoalteromonadaceae</taxon>
        <taxon>Pseudoalteromonas</taxon>
    </lineage>
</organism>
<feature type="coiled-coil region" evidence="1">
    <location>
        <begin position="356"/>
        <end position="397"/>
    </location>
</feature>
<evidence type="ECO:0008006" key="4">
    <source>
        <dbReference type="Google" id="ProtNLM"/>
    </source>
</evidence>
<accession>A0A0N1EMW7</accession>
<sequence length="619" mass="71199">MIKTDSKMHLHSIYFLGNNVKPRGVNFNKNVKIINGASNTGKSFLVESLEYMLGKESIDQIDESKQYTEILLKVTLNSEDYTFLRGFNSKVVDVFRGHIDQIKSFKVFSSLKIGSLKKGEQSFSTFLMKEWHQEDVELVKNLSAKKAKLTIRLLSNIYISEEDKIISKHSPIESGIRDEKTTNRALFTYLLTGNDNSSLDELITPEIFNSKKSGRTDLLNELIDDYKSEVTFKNDSLQTLKESLEKNKLIQDTIKQKLNNSRQTIALLLINKKDISKEIATNHLRINDIKSNLSNFKSLRDIYESDIKRLESQEEAAFLLSSNHNGYCGTCGQKSDNICDDLEQLEILRIASLAEIQKIKSNRKGLLETKEKLEKQLINIEIQNEELKNKLRFIEEEINLKTPFLESNEILNSEQTEKREAILREISLLEKIHNLKLKLQEADGEKPPKRYKSEDFLPTEEAINSFCEIYSEVLDEIKFPGNKLVTFDYKDFDVVIDGKHRRLNGKGVRAILHSVFKITLLIYCSRKKLFHPKVLVLDSPLVTYRDPKDSKHGELDNDEKIIANTKLSFHFLDYLSKLSNIAQFIIIENIDIPAINDENFTVETFHGKNAVGTERNGLF</sequence>
<dbReference type="RefSeq" id="WP_054453839.1">
    <property type="nucleotide sequence ID" value="NZ_LHPH01000007.1"/>
</dbReference>
<proteinExistence type="predicted"/>
<evidence type="ECO:0000313" key="2">
    <source>
        <dbReference type="EMBL" id="KPH63855.1"/>
    </source>
</evidence>
<dbReference type="Proteomes" id="UP000037848">
    <property type="component" value="Unassembled WGS sequence"/>
</dbReference>
<dbReference type="PATRIC" id="fig|187330.3.peg.3654"/>
<dbReference type="EMBL" id="LHPH01000007">
    <property type="protein sequence ID" value="KPH63855.1"/>
    <property type="molecule type" value="Genomic_DNA"/>
</dbReference>
<name>A0A0N1EMW7_9GAMM</name>
<comment type="caution">
    <text evidence="2">The sequence shown here is derived from an EMBL/GenBank/DDBJ whole genome shotgun (WGS) entry which is preliminary data.</text>
</comment>
<evidence type="ECO:0000256" key="1">
    <source>
        <dbReference type="SAM" id="Coils"/>
    </source>
</evidence>
<protein>
    <recommendedName>
        <fullName evidence="4">Rad50/SbcC-type AAA domain-containing protein</fullName>
    </recommendedName>
</protein>
<keyword evidence="1" id="KW-0175">Coiled coil</keyword>
<evidence type="ECO:0000313" key="3">
    <source>
        <dbReference type="Proteomes" id="UP000037848"/>
    </source>
</evidence>
<reference evidence="2 3" key="1">
    <citation type="submission" date="2015-08" db="EMBL/GenBank/DDBJ databases">
        <title>Draft Genome Sequence of Pseudoalteromonas porphyrae UCD-SED14.</title>
        <authorList>
            <person name="Coil D.A."/>
            <person name="Jospin G."/>
            <person name="Lee R.D."/>
            <person name="Eisen J.A."/>
        </authorList>
    </citation>
    <scope>NUCLEOTIDE SEQUENCE [LARGE SCALE GENOMIC DNA]</scope>
    <source>
        <strain evidence="2 3">UCD-SED14</strain>
    </source>
</reference>
<dbReference type="AlphaFoldDB" id="A0A0N1EMW7"/>
<gene>
    <name evidence="2" type="ORF">ADS77_08070</name>
</gene>